<protein>
    <recommendedName>
        <fullName evidence="7">CCT-theta</fullName>
    </recommendedName>
</protein>
<evidence type="ECO:0000256" key="5">
    <source>
        <dbReference type="ARBA" id="ARBA00022840"/>
    </source>
</evidence>
<dbReference type="SUPFAM" id="SSF48592">
    <property type="entry name" value="GroEL equatorial domain-like"/>
    <property type="match status" value="2"/>
</dbReference>
<dbReference type="FunFam" id="3.50.7.10:FF:000008">
    <property type="entry name" value="T-complex protein 1 subunit theta"/>
    <property type="match status" value="1"/>
</dbReference>
<comment type="caution">
    <text evidence="9">The sequence shown here is derived from an EMBL/GenBank/DDBJ whole genome shotgun (WGS) entry which is preliminary data.</text>
</comment>
<evidence type="ECO:0000313" key="9">
    <source>
        <dbReference type="EMBL" id="ETO31624.1"/>
    </source>
</evidence>
<dbReference type="Gene3D" id="3.50.7.10">
    <property type="entry name" value="GroEL"/>
    <property type="match status" value="1"/>
</dbReference>
<dbReference type="Pfam" id="PF00118">
    <property type="entry name" value="Cpn60_TCP1"/>
    <property type="match status" value="2"/>
</dbReference>
<dbReference type="InterPro" id="IPR017998">
    <property type="entry name" value="Chaperone_TCP-1"/>
</dbReference>
<keyword evidence="5 8" id="KW-0067">ATP-binding</keyword>
<dbReference type="Proteomes" id="UP000023152">
    <property type="component" value="Unassembled WGS sequence"/>
</dbReference>
<dbReference type="InterPro" id="IPR027413">
    <property type="entry name" value="GROEL-like_equatorial_sf"/>
</dbReference>
<evidence type="ECO:0000256" key="3">
    <source>
        <dbReference type="ARBA" id="ARBA00022490"/>
    </source>
</evidence>
<evidence type="ECO:0000256" key="6">
    <source>
        <dbReference type="ARBA" id="ARBA00023186"/>
    </source>
</evidence>
<dbReference type="Gene3D" id="3.30.260.10">
    <property type="entry name" value="TCP-1-like chaperonin intermediate domain"/>
    <property type="match status" value="1"/>
</dbReference>
<comment type="subcellular location">
    <subcellularLocation>
        <location evidence="1">Cytoplasm</location>
    </subcellularLocation>
</comment>
<proteinExistence type="inferred from homology"/>
<dbReference type="Gene3D" id="1.10.560.10">
    <property type="entry name" value="GroEL-like equatorial domain"/>
    <property type="match status" value="2"/>
</dbReference>
<dbReference type="InterPro" id="IPR012721">
    <property type="entry name" value="Chap_CCT_theta"/>
</dbReference>
<dbReference type="InterPro" id="IPR002194">
    <property type="entry name" value="Chaperonin_TCP-1_CS"/>
</dbReference>
<keyword evidence="3" id="KW-0963">Cytoplasm</keyword>
<dbReference type="OMA" id="WGLKYAV"/>
<dbReference type="SUPFAM" id="SSF54849">
    <property type="entry name" value="GroEL-intermediate domain like"/>
    <property type="match status" value="1"/>
</dbReference>
<dbReference type="InterPro" id="IPR027410">
    <property type="entry name" value="TCP-1-like_intermed_sf"/>
</dbReference>
<evidence type="ECO:0000256" key="7">
    <source>
        <dbReference type="ARBA" id="ARBA00029602"/>
    </source>
</evidence>
<evidence type="ECO:0000256" key="4">
    <source>
        <dbReference type="ARBA" id="ARBA00022741"/>
    </source>
</evidence>
<keyword evidence="6 8" id="KW-0143">Chaperone</keyword>
<dbReference type="AlphaFoldDB" id="X6P0L9"/>
<dbReference type="CDD" id="cd03341">
    <property type="entry name" value="TCP1_theta"/>
    <property type="match status" value="1"/>
</dbReference>
<dbReference type="GO" id="GO:0051082">
    <property type="term" value="F:unfolded protein binding"/>
    <property type="evidence" value="ECO:0007669"/>
    <property type="project" value="InterPro"/>
</dbReference>
<dbReference type="GO" id="GO:0005737">
    <property type="term" value="C:cytoplasm"/>
    <property type="evidence" value="ECO:0007669"/>
    <property type="project" value="UniProtKB-SubCell"/>
</dbReference>
<dbReference type="SUPFAM" id="SSF52029">
    <property type="entry name" value="GroEL apical domain-like"/>
    <property type="match status" value="1"/>
</dbReference>
<dbReference type="GO" id="GO:0016887">
    <property type="term" value="F:ATP hydrolysis activity"/>
    <property type="evidence" value="ECO:0007669"/>
    <property type="project" value="InterPro"/>
</dbReference>
<dbReference type="EMBL" id="ASPP01004811">
    <property type="protein sequence ID" value="ETO31624.1"/>
    <property type="molecule type" value="Genomic_DNA"/>
</dbReference>
<organism evidence="9 10">
    <name type="scientific">Reticulomyxa filosa</name>
    <dbReference type="NCBI Taxonomy" id="46433"/>
    <lineage>
        <taxon>Eukaryota</taxon>
        <taxon>Sar</taxon>
        <taxon>Rhizaria</taxon>
        <taxon>Retaria</taxon>
        <taxon>Foraminifera</taxon>
        <taxon>Monothalamids</taxon>
        <taxon>Reticulomyxidae</taxon>
        <taxon>Reticulomyxa</taxon>
    </lineage>
</organism>
<name>X6P0L9_RETFI</name>
<dbReference type="GO" id="GO:0140662">
    <property type="term" value="F:ATP-dependent protein folding chaperone"/>
    <property type="evidence" value="ECO:0007669"/>
    <property type="project" value="InterPro"/>
</dbReference>
<sequence>MWRQYLQLEANTPGKTIVTKRKKKKVKKTNMRNLTRGIPHLWKEGYKQFSGLEEAIFKNCEAATDLADVVRTSFGPNGLSKIVINRLEKVYATTDAATIINELEVQHPAAKVLCLAAAMQQQEVFLTTKHTYTQAFFTYFINFHKKEKRKEALMFFPSPLIGDGANFVVVFAGELLKNALELLRTGLHPSDLVRGYSMAEKKVEQIIKDLAVYELQADDMQDKEKLMLGIKSAISSKQLGLETFLSDLVATACLNSMPRNPKEFIVDNVRVVKILGDTVHKSYVVKGIVVESEPESATWEANDCRVAIFSCSIDTPQTESKGNVLLHNAEELLNYNKGEEENMHKIIKGMYDLGVRVLISGEKIGEMALHFIDKYKMVAMHVTSKWTLRRLCRSLKARPCVQITGVRHDDLGIVAQVRVEEIGSKTMFVDSFIYFPLKINKYIDKQTNGILWGTVLEQVKSKESPVSTIVIRGATNTVLQDIERAIDDGVNMVRAMTRNGKFVAGAGAVEIEIARRITKYATEIEGLEQYAIQQYGHSFEVVPRTLAENTGLNETEMLTKLYKAHEESSSDAHKIGIDISDGTVKDMTKEGVIDLMATRQMGIKLASQAAITLLRVDHVWLFSLSFLIHYYTQIFIFL</sequence>
<dbReference type="OrthoDB" id="1748577at2759"/>
<dbReference type="PROSITE" id="PS00750">
    <property type="entry name" value="TCP1_1"/>
    <property type="match status" value="1"/>
</dbReference>
<dbReference type="PANTHER" id="PTHR11353">
    <property type="entry name" value="CHAPERONIN"/>
    <property type="match status" value="1"/>
</dbReference>
<keyword evidence="10" id="KW-1185">Reference proteome</keyword>
<evidence type="ECO:0000313" key="10">
    <source>
        <dbReference type="Proteomes" id="UP000023152"/>
    </source>
</evidence>
<dbReference type="PRINTS" id="PR00304">
    <property type="entry name" value="TCOMPLEXTCP1"/>
</dbReference>
<dbReference type="InterPro" id="IPR002423">
    <property type="entry name" value="Cpn60/GroEL/TCP-1"/>
</dbReference>
<gene>
    <name evidence="9" type="ORF">RFI_05498</name>
</gene>
<dbReference type="InterPro" id="IPR027409">
    <property type="entry name" value="GroEL-like_apical_dom_sf"/>
</dbReference>
<evidence type="ECO:0000256" key="8">
    <source>
        <dbReference type="RuleBase" id="RU004187"/>
    </source>
</evidence>
<keyword evidence="4 8" id="KW-0547">Nucleotide-binding</keyword>
<evidence type="ECO:0000256" key="1">
    <source>
        <dbReference type="ARBA" id="ARBA00004496"/>
    </source>
</evidence>
<evidence type="ECO:0000256" key="2">
    <source>
        <dbReference type="ARBA" id="ARBA00008020"/>
    </source>
</evidence>
<comment type="similarity">
    <text evidence="2 8">Belongs to the TCP-1 chaperonin family.</text>
</comment>
<reference evidence="9 10" key="1">
    <citation type="journal article" date="2013" name="Curr. Biol.">
        <title>The Genome of the Foraminiferan Reticulomyxa filosa.</title>
        <authorList>
            <person name="Glockner G."/>
            <person name="Hulsmann N."/>
            <person name="Schleicher M."/>
            <person name="Noegel A.A."/>
            <person name="Eichinger L."/>
            <person name="Gallinger C."/>
            <person name="Pawlowski J."/>
            <person name="Sierra R."/>
            <person name="Euteneuer U."/>
            <person name="Pillet L."/>
            <person name="Moustafa A."/>
            <person name="Platzer M."/>
            <person name="Groth M."/>
            <person name="Szafranski K."/>
            <person name="Schliwa M."/>
        </authorList>
    </citation>
    <scope>NUCLEOTIDE SEQUENCE [LARGE SCALE GENOMIC DNA]</scope>
</reference>
<dbReference type="GO" id="GO:0005524">
    <property type="term" value="F:ATP binding"/>
    <property type="evidence" value="ECO:0007669"/>
    <property type="project" value="UniProtKB-KW"/>
</dbReference>
<accession>X6P0L9</accession>